<evidence type="ECO:0000256" key="3">
    <source>
        <dbReference type="ARBA" id="ARBA00022605"/>
    </source>
</evidence>
<dbReference type="InterPro" id="IPR000807">
    <property type="entry name" value="ImidazoleglycerolP_deHydtase"/>
</dbReference>
<dbReference type="RefSeq" id="WP_131156800.1">
    <property type="nucleotide sequence ID" value="NZ_CP036402.1"/>
</dbReference>
<proteinExistence type="inferred from homology"/>
<comment type="subcellular location">
    <subcellularLocation>
        <location evidence="6">Cytoplasm</location>
    </subcellularLocation>
</comment>
<keyword evidence="5 6" id="KW-0456">Lyase</keyword>
<dbReference type="GO" id="GO:0005737">
    <property type="term" value="C:cytoplasm"/>
    <property type="evidence" value="ECO:0007669"/>
    <property type="project" value="UniProtKB-SubCell"/>
</dbReference>
<dbReference type="Pfam" id="PF00475">
    <property type="entry name" value="IGPD"/>
    <property type="match status" value="1"/>
</dbReference>
<dbReference type="PANTHER" id="PTHR23133:SF2">
    <property type="entry name" value="IMIDAZOLEGLYCEROL-PHOSPHATE DEHYDRATASE"/>
    <property type="match status" value="1"/>
</dbReference>
<reference evidence="7 8" key="1">
    <citation type="submission" date="2019-01" db="EMBL/GenBank/DDBJ databases">
        <title>Egibacter rhizosphaerae EGI 80759T.</title>
        <authorList>
            <person name="Chen D.-D."/>
            <person name="Tian Y."/>
            <person name="Jiao J.-Y."/>
            <person name="Zhang X.-T."/>
            <person name="Zhang Y.-G."/>
            <person name="Zhang Y."/>
            <person name="Xiao M."/>
            <person name="Shu W.-S."/>
            <person name="Li W.-J."/>
        </authorList>
    </citation>
    <scope>NUCLEOTIDE SEQUENCE [LARGE SCALE GENOMIC DNA]</scope>
    <source>
        <strain evidence="7 8">EGI 80759</strain>
    </source>
</reference>
<dbReference type="InterPro" id="IPR020568">
    <property type="entry name" value="Ribosomal_Su5_D2-typ_SF"/>
</dbReference>
<dbReference type="OrthoDB" id="9790411at2"/>
<sequence>MTRTGESSRTTRETSVKVTLDLDGRGTVDVATGVPFLDHMLDQLGRHGRLDLTVHAQGDTEIDAHHTVEDTGLAIGEALGAALGERAGIERFGDATVPIDEALARVALDCSGRPYLVADLDWPLAVVGSYESHLTTHFLESLVAQARLSVHATLERAENGHHAHEAVFKALAVALRRAVAVTGEGVPSTKGSLG</sequence>
<dbReference type="FunFam" id="3.30.230.40:FF:000003">
    <property type="entry name" value="Imidazoleglycerol-phosphate dehydratase HisB"/>
    <property type="match status" value="1"/>
</dbReference>
<evidence type="ECO:0000256" key="4">
    <source>
        <dbReference type="ARBA" id="ARBA00023102"/>
    </source>
</evidence>
<keyword evidence="6" id="KW-0963">Cytoplasm</keyword>
<comment type="pathway">
    <text evidence="1 6">Amino-acid biosynthesis; L-histidine biosynthesis; L-histidine from 5-phospho-alpha-D-ribose 1-diphosphate: step 6/9.</text>
</comment>
<dbReference type="HAMAP" id="MF_00076">
    <property type="entry name" value="HisB"/>
    <property type="match status" value="1"/>
</dbReference>
<dbReference type="KEGG" id="erz:ER308_21115"/>
<comment type="similarity">
    <text evidence="6">Belongs to the imidazoleglycerol-phosphate dehydratase family.</text>
</comment>
<organism evidence="7 8">
    <name type="scientific">Egibacter rhizosphaerae</name>
    <dbReference type="NCBI Taxonomy" id="1670831"/>
    <lineage>
        <taxon>Bacteria</taxon>
        <taxon>Bacillati</taxon>
        <taxon>Actinomycetota</taxon>
        <taxon>Nitriliruptoria</taxon>
        <taxon>Egibacterales</taxon>
        <taxon>Egibacteraceae</taxon>
        <taxon>Egibacter</taxon>
    </lineage>
</organism>
<dbReference type="InterPro" id="IPR038494">
    <property type="entry name" value="IGPD_sf"/>
</dbReference>
<accession>A0A411YKR5</accession>
<evidence type="ECO:0000313" key="7">
    <source>
        <dbReference type="EMBL" id="QBI21809.1"/>
    </source>
</evidence>
<dbReference type="Proteomes" id="UP000291469">
    <property type="component" value="Chromosome"/>
</dbReference>
<dbReference type="GO" id="GO:0004424">
    <property type="term" value="F:imidazoleglycerol-phosphate dehydratase activity"/>
    <property type="evidence" value="ECO:0007669"/>
    <property type="project" value="UniProtKB-UniRule"/>
</dbReference>
<evidence type="ECO:0000256" key="6">
    <source>
        <dbReference type="HAMAP-Rule" id="MF_00076"/>
    </source>
</evidence>
<evidence type="ECO:0000256" key="1">
    <source>
        <dbReference type="ARBA" id="ARBA00005047"/>
    </source>
</evidence>
<protein>
    <recommendedName>
        <fullName evidence="2 6">Imidazoleglycerol-phosphate dehydratase</fullName>
        <shortName evidence="6">IGPD</shortName>
        <ecNumber evidence="6">4.2.1.19</ecNumber>
    </recommendedName>
</protein>
<dbReference type="PROSITE" id="PS00954">
    <property type="entry name" value="IGP_DEHYDRATASE_1"/>
    <property type="match status" value="1"/>
</dbReference>
<evidence type="ECO:0000256" key="5">
    <source>
        <dbReference type="ARBA" id="ARBA00023239"/>
    </source>
</evidence>
<dbReference type="GO" id="GO:0000105">
    <property type="term" value="P:L-histidine biosynthetic process"/>
    <property type="evidence" value="ECO:0007669"/>
    <property type="project" value="UniProtKB-UniRule"/>
</dbReference>
<keyword evidence="8" id="KW-1185">Reference proteome</keyword>
<dbReference type="SUPFAM" id="SSF54211">
    <property type="entry name" value="Ribosomal protein S5 domain 2-like"/>
    <property type="match status" value="2"/>
</dbReference>
<dbReference type="NCBIfam" id="NF002111">
    <property type="entry name" value="PRK00951.2-1"/>
    <property type="match status" value="1"/>
</dbReference>
<dbReference type="Gene3D" id="3.30.230.40">
    <property type="entry name" value="Imidazole glycerol phosphate dehydratase, domain 1"/>
    <property type="match status" value="2"/>
</dbReference>
<dbReference type="UniPathway" id="UPA00031">
    <property type="reaction ID" value="UER00011"/>
</dbReference>
<dbReference type="AlphaFoldDB" id="A0A411YKR5"/>
<gene>
    <name evidence="6 7" type="primary">hisB</name>
    <name evidence="7" type="ORF">ER308_21115</name>
</gene>
<keyword evidence="4 6" id="KW-0368">Histidine biosynthesis</keyword>
<dbReference type="PANTHER" id="PTHR23133">
    <property type="entry name" value="IMIDAZOLEGLYCEROL-PHOSPHATE DEHYDRATASE HIS7"/>
    <property type="match status" value="1"/>
</dbReference>
<evidence type="ECO:0000313" key="8">
    <source>
        <dbReference type="Proteomes" id="UP000291469"/>
    </source>
</evidence>
<dbReference type="EC" id="4.2.1.19" evidence="6"/>
<dbReference type="CDD" id="cd07914">
    <property type="entry name" value="IGPD"/>
    <property type="match status" value="1"/>
</dbReference>
<evidence type="ECO:0000256" key="2">
    <source>
        <dbReference type="ARBA" id="ARBA00016664"/>
    </source>
</evidence>
<dbReference type="InterPro" id="IPR020565">
    <property type="entry name" value="ImidazoleglycerP_deHydtase_CS"/>
</dbReference>
<dbReference type="EMBL" id="CP036402">
    <property type="protein sequence ID" value="QBI21809.1"/>
    <property type="molecule type" value="Genomic_DNA"/>
</dbReference>
<dbReference type="NCBIfam" id="NF002114">
    <property type="entry name" value="PRK00951.2-4"/>
    <property type="match status" value="1"/>
</dbReference>
<comment type="catalytic activity">
    <reaction evidence="6">
        <text>D-erythro-1-(imidazol-4-yl)glycerol 3-phosphate = 3-(imidazol-4-yl)-2-oxopropyl phosphate + H2O</text>
        <dbReference type="Rhea" id="RHEA:11040"/>
        <dbReference type="ChEBI" id="CHEBI:15377"/>
        <dbReference type="ChEBI" id="CHEBI:57766"/>
        <dbReference type="ChEBI" id="CHEBI:58278"/>
        <dbReference type="EC" id="4.2.1.19"/>
    </reaction>
</comment>
<name>A0A411YKR5_9ACTN</name>
<dbReference type="FunFam" id="3.30.230.40:FF:000001">
    <property type="entry name" value="Imidazoleglycerol-phosphate dehydratase HisB"/>
    <property type="match status" value="1"/>
</dbReference>
<keyword evidence="3 6" id="KW-0028">Amino-acid biosynthesis</keyword>